<dbReference type="AlphaFoldDB" id="R9B2L6"/>
<evidence type="ECO:0000313" key="3">
    <source>
        <dbReference type="EMBL" id="EOR08667.1"/>
    </source>
</evidence>
<organism evidence="3 4">
    <name type="scientific">Acinetobacter genomosp. 15BJ</name>
    <dbReference type="NCBI Taxonomy" id="106651"/>
    <lineage>
        <taxon>Bacteria</taxon>
        <taxon>Pseudomonadati</taxon>
        <taxon>Pseudomonadota</taxon>
        <taxon>Gammaproteobacteria</taxon>
        <taxon>Moraxellales</taxon>
        <taxon>Moraxellaceae</taxon>
        <taxon>Acinetobacter</taxon>
    </lineage>
</organism>
<keyword evidence="2" id="KW-0812">Transmembrane</keyword>
<gene>
    <name evidence="3" type="ORF">F896_01193</name>
</gene>
<dbReference type="HOGENOM" id="CLU_006066_0_0_6"/>
<keyword evidence="2" id="KW-1133">Transmembrane helix</keyword>
<dbReference type="Proteomes" id="UP000016203">
    <property type="component" value="Unassembled WGS sequence"/>
</dbReference>
<proteinExistence type="predicted"/>
<sequence>MADNRVEVRVGARTTELEQGMNDAEQIVDNAADNIEDTGRNIDFIPDFSSFRSSIDSISQLVTTRFEEVGTSISASFTRSFAMVGLGITAAVGTAMIGLANLTNQVGEASKELENQARLANATTTEFQEWAFAAKKVSVEQDKLSDVMKDVNDKFGDFMQTGGGEMADFFEKIAPKVGVTSKEFQGLSGPQILEKYYQTLQKANVSQAEMTFYMESLADDATLLAPLLENNSDKLKDFSQQAHDLGLVMDEQAIRATKEFSSALGIIQATMQGVLNNMAAQAAPILTDLANKFLDFAARSKNGIDGSVTAIITIFENLLGIVQSVFTLISDIWNDLTADIGDGAISQISFMDLVSGAMKGFAAVAVGLRVSIEIAFAAIRAVVSTVCQAINIAFGTVINGFAGFSETIQYGLDVLSAKFQSFGNVVSNVLSFNFSAAKASWENGLSQIGSITDRYSNQMQSRLSNIKSVWNTGVMTTQDSWSAFKNASVQSATKGNDQLTNMFFPAANSPKVAPPPSPTFNPNFGIGTGVKNAGGSGGSSAKAKADADAKAKQRAAEQAAKALADIRYKYATEEEKIALDLQKALGEIEKSKVAEAEKAKFRIVAEKEASDKTKALRVKEFEEVKKLQEQRIENEQLAARRIFEINKAEIQAAFDAKKISNVQKYKLEKELEDQLRELKRRGLEERLELENQMSGKSGKQGNQNQILNNISDLATDQNVADTKSNGLISDAEMKDFEAKFGGFTSRISNLWDKGIQSLMNGTLTWSNATKAVLIDMGTFALQSATKELQGWLRIQAIKLARKLGFVGAETAAESSGQAAQTGATIAGEATRTSVTAAGGIARLGLKAAEAIKGIMMSAWEAMAGAFKAMVAIPYVGPILAVGAGAAAFGLVAGLAGKIKSARGGYDIPSGVNPVTQLHEEEMVLPKQHANTIRALGRSMAGGGQNPDMAYADVGAPQPINIQAWDSRDLKRFMKKHGRELAGGLKGYNRNFGK</sequence>
<evidence type="ECO:0000313" key="4">
    <source>
        <dbReference type="Proteomes" id="UP000016203"/>
    </source>
</evidence>
<dbReference type="EMBL" id="AQFL01000009">
    <property type="protein sequence ID" value="EOR08667.1"/>
    <property type="molecule type" value="Genomic_DNA"/>
</dbReference>
<reference evidence="3 4" key="1">
    <citation type="submission" date="2013-03" db="EMBL/GenBank/DDBJ databases">
        <title>The Genome Sequence of Acinetobacter sp. CIP 110321.</title>
        <authorList>
            <consortium name="The Broad Institute Genome Sequencing Platform"/>
            <consortium name="The Broad Institute Genome Sequencing Center for Infectious Disease"/>
            <person name="Cerqueira G."/>
            <person name="Feldgarden M."/>
            <person name="Courvalin P."/>
            <person name="Perichon B."/>
            <person name="Grillot-Courvalin C."/>
            <person name="Clermont D."/>
            <person name="Rocha E."/>
            <person name="Yoon E.-J."/>
            <person name="Nemec A."/>
            <person name="Walker B."/>
            <person name="Young S.K."/>
            <person name="Zeng Q."/>
            <person name="Gargeya S."/>
            <person name="Fitzgerald M."/>
            <person name="Haas B."/>
            <person name="Abouelleil A."/>
            <person name="Alvarado L."/>
            <person name="Arachchi H.M."/>
            <person name="Berlin A.M."/>
            <person name="Chapman S.B."/>
            <person name="Dewar J."/>
            <person name="Goldberg J."/>
            <person name="Griggs A."/>
            <person name="Gujja S."/>
            <person name="Hansen M."/>
            <person name="Howarth C."/>
            <person name="Imamovic A."/>
            <person name="Larimer J."/>
            <person name="McCowan C."/>
            <person name="Murphy C."/>
            <person name="Neiman D."/>
            <person name="Pearson M."/>
            <person name="Priest M."/>
            <person name="Roberts A."/>
            <person name="Saif S."/>
            <person name="Shea T."/>
            <person name="Sisk P."/>
            <person name="Sykes S."/>
            <person name="Wortman J."/>
            <person name="Nusbaum C."/>
            <person name="Birren B."/>
        </authorList>
    </citation>
    <scope>NUCLEOTIDE SEQUENCE [LARGE SCALE GENOMIC DNA]</scope>
    <source>
        <strain evidence="3 4">CIP 110321</strain>
    </source>
</reference>
<keyword evidence="2" id="KW-0472">Membrane</keyword>
<dbReference type="OrthoDB" id="6174294at2"/>
<feature type="coiled-coil region" evidence="1">
    <location>
        <begin position="618"/>
        <end position="688"/>
    </location>
</feature>
<keyword evidence="1" id="KW-0175">Coiled coil</keyword>
<comment type="caution">
    <text evidence="3">The sequence shown here is derived from an EMBL/GenBank/DDBJ whole genome shotgun (WGS) entry which is preliminary data.</text>
</comment>
<name>R9B2L6_9GAMM</name>
<protein>
    <recommendedName>
        <fullName evidence="5">Lambda family phage tail tape measure protein</fullName>
    </recommendedName>
</protein>
<evidence type="ECO:0008006" key="5">
    <source>
        <dbReference type="Google" id="ProtNLM"/>
    </source>
</evidence>
<feature type="transmembrane region" description="Helical" evidence="2">
    <location>
        <begin position="874"/>
        <end position="895"/>
    </location>
</feature>
<accession>R9B2L6</accession>
<evidence type="ECO:0000256" key="2">
    <source>
        <dbReference type="SAM" id="Phobius"/>
    </source>
</evidence>
<dbReference type="RefSeq" id="WP_016163007.1">
    <property type="nucleotide sequence ID" value="NZ_KE007347.1"/>
</dbReference>
<dbReference type="PATRIC" id="fig|1217699.3.peg.1153"/>
<evidence type="ECO:0000256" key="1">
    <source>
        <dbReference type="SAM" id="Coils"/>
    </source>
</evidence>